<dbReference type="PANTHER" id="PTHR43808">
    <property type="entry name" value="ACETYLORNITHINE DEACETYLASE"/>
    <property type="match status" value="1"/>
</dbReference>
<keyword evidence="2" id="KW-0378">Hydrolase</keyword>
<dbReference type="PANTHER" id="PTHR43808:SF17">
    <property type="entry name" value="PEPTIDASE M20"/>
    <property type="match status" value="1"/>
</dbReference>
<dbReference type="InterPro" id="IPR036264">
    <property type="entry name" value="Bact_exopeptidase_dim_dom"/>
</dbReference>
<name>A0A381YIR2_9ZZZZ</name>
<dbReference type="GO" id="GO:0016787">
    <property type="term" value="F:hydrolase activity"/>
    <property type="evidence" value="ECO:0007669"/>
    <property type="project" value="UniProtKB-KW"/>
</dbReference>
<dbReference type="EMBL" id="UINC01018230">
    <property type="protein sequence ID" value="SVA76383.1"/>
    <property type="molecule type" value="Genomic_DNA"/>
</dbReference>
<dbReference type="InterPro" id="IPR050072">
    <property type="entry name" value="Peptidase_M20A"/>
</dbReference>
<dbReference type="GO" id="GO:0046872">
    <property type="term" value="F:metal ion binding"/>
    <property type="evidence" value="ECO:0007669"/>
    <property type="project" value="UniProtKB-KW"/>
</dbReference>
<protein>
    <recommendedName>
        <fullName evidence="4">Peptidase M20 dimerisation domain-containing protein</fullName>
    </recommendedName>
</protein>
<evidence type="ECO:0000313" key="3">
    <source>
        <dbReference type="EMBL" id="SVA76383.1"/>
    </source>
</evidence>
<gene>
    <name evidence="3" type="ORF">METZ01_LOCUS129237</name>
</gene>
<dbReference type="AlphaFoldDB" id="A0A381YIR2"/>
<dbReference type="Gene3D" id="3.30.70.360">
    <property type="match status" value="1"/>
</dbReference>
<dbReference type="InterPro" id="IPR002933">
    <property type="entry name" value="Peptidase_M20"/>
</dbReference>
<proteinExistence type="predicted"/>
<evidence type="ECO:0000256" key="2">
    <source>
        <dbReference type="ARBA" id="ARBA00022801"/>
    </source>
</evidence>
<dbReference type="SUPFAM" id="SSF53187">
    <property type="entry name" value="Zn-dependent exopeptidases"/>
    <property type="match status" value="1"/>
</dbReference>
<evidence type="ECO:0008006" key="4">
    <source>
        <dbReference type="Google" id="ProtNLM"/>
    </source>
</evidence>
<dbReference type="SUPFAM" id="SSF55031">
    <property type="entry name" value="Bacterial exopeptidase dimerisation domain"/>
    <property type="match status" value="1"/>
</dbReference>
<dbReference type="Pfam" id="PF01546">
    <property type="entry name" value="Peptidase_M20"/>
    <property type="match status" value="1"/>
</dbReference>
<dbReference type="Gene3D" id="3.40.630.10">
    <property type="entry name" value="Zn peptidases"/>
    <property type="match status" value="1"/>
</dbReference>
<accession>A0A381YIR2</accession>
<organism evidence="3">
    <name type="scientific">marine metagenome</name>
    <dbReference type="NCBI Taxonomy" id="408172"/>
    <lineage>
        <taxon>unclassified sequences</taxon>
        <taxon>metagenomes</taxon>
        <taxon>ecological metagenomes</taxon>
    </lineage>
</organism>
<keyword evidence="1" id="KW-0479">Metal-binding</keyword>
<evidence type="ECO:0000256" key="1">
    <source>
        <dbReference type="ARBA" id="ARBA00022723"/>
    </source>
</evidence>
<feature type="non-terminal residue" evidence="3">
    <location>
        <position position="432"/>
    </location>
</feature>
<reference evidence="3" key="1">
    <citation type="submission" date="2018-05" db="EMBL/GenBank/DDBJ databases">
        <authorList>
            <person name="Lanie J.A."/>
            <person name="Ng W.-L."/>
            <person name="Kazmierczak K.M."/>
            <person name="Andrzejewski T.M."/>
            <person name="Davidsen T.M."/>
            <person name="Wayne K.J."/>
            <person name="Tettelin H."/>
            <person name="Glass J.I."/>
            <person name="Rusch D."/>
            <person name="Podicherti R."/>
            <person name="Tsui H.-C.T."/>
            <person name="Winkler M.E."/>
        </authorList>
    </citation>
    <scope>NUCLEOTIDE SEQUENCE</scope>
</reference>
<sequence length="432" mass="44834">MFNRVSHQNRPSGRESSVVFHATALILLTGASSISVATQTGADENVAAALKTRAISAALEHVELHRDSTTAFLAHIAAIVSPSGQEHERAEAVAARMRDIGLTSVLVDETPNAIGVIPGSSGQSLVFISTLDDLATVADHQRAATTSPHVDGDRLFGPGTNTSSSTASILAAAEALVASGFRPEHDLVFAAVAQEETGLIGMKVVYEAFQDRAVGFVDVLGDGRRISYGAIGIHWWRVIATGPPGHSLSGGLPNVNQAIGRAVDRILQIPLPAAHQDSRTIVNVAMLQSGAVFNHKPATGWFSLDIRSLDMNVIDTIEAGVNSVLSDVSSETGIQLEMQPFQLTPSGQIPGARESALVTTAEAISRHLGLEPTLSNSGSSNMNVALGNGSLAIGLGGSRGGKRAEVGEWADVPAMLRTATHVVLLAATIGGG</sequence>